<sequence>MITNFNQLNQHQLKELEGLMAICKKSDGSIPNTYTHILSQVRTLPASLLYYEKEELIGFLSAYFFYEDAVEIALMVKPSERKRGIARQLIESIIPIIEYHEFQRLIFSSPSHLNDPWLLEKGFTYLHSEYNMEREELNPLLDTNKSLTFRKADMNDIPVLSAIDKVCFPKHYVESVERFQHIIEGREYQIIIAIKNNKPIGKAHIRWQENGATLSDIAILPAYQGKGLGTSLITYCINQALIEGKPHLNLDVETHNLKALNLYSRLGFLIQNACDYWEINLKQLQKL</sequence>
<dbReference type="PANTHER" id="PTHR43877">
    <property type="entry name" value="AMINOALKYLPHOSPHONATE N-ACETYLTRANSFERASE-RELATED-RELATED"/>
    <property type="match status" value="1"/>
</dbReference>
<dbReference type="GO" id="GO:0016747">
    <property type="term" value="F:acyltransferase activity, transferring groups other than amino-acyl groups"/>
    <property type="evidence" value="ECO:0007669"/>
    <property type="project" value="InterPro"/>
</dbReference>
<dbReference type="InterPro" id="IPR016181">
    <property type="entry name" value="Acyl_CoA_acyltransferase"/>
</dbReference>
<keyword evidence="2" id="KW-0012">Acyltransferase</keyword>
<feature type="domain" description="N-acetyltransferase" evidence="3">
    <location>
        <begin position="147"/>
        <end position="285"/>
    </location>
</feature>
<dbReference type="Proteomes" id="UP000254040">
    <property type="component" value="Unassembled WGS sequence"/>
</dbReference>
<dbReference type="InterPro" id="IPR050832">
    <property type="entry name" value="Bact_Acetyltransf"/>
</dbReference>
<evidence type="ECO:0000259" key="3">
    <source>
        <dbReference type="PROSITE" id="PS51186"/>
    </source>
</evidence>
<dbReference type="Gene3D" id="3.40.630.30">
    <property type="match status" value="2"/>
</dbReference>
<dbReference type="SUPFAM" id="SSF55729">
    <property type="entry name" value="Acyl-CoA N-acyltransferases (Nat)"/>
    <property type="match status" value="2"/>
</dbReference>
<evidence type="ECO:0000313" key="5">
    <source>
        <dbReference type="EMBL" id="STX61216.1"/>
    </source>
</evidence>
<dbReference type="AlphaFoldDB" id="A0A378JRY9"/>
<dbReference type="PANTHER" id="PTHR43877:SF2">
    <property type="entry name" value="AMINOALKYLPHOSPHONATE N-ACETYLTRANSFERASE-RELATED"/>
    <property type="match status" value="1"/>
</dbReference>
<reference evidence="4 6" key="1">
    <citation type="submission" date="2015-11" db="EMBL/GenBank/DDBJ databases">
        <title>Genomic analysis of 38 Legionella species identifies large and diverse effector repertoires.</title>
        <authorList>
            <person name="Burstein D."/>
            <person name="Amaro F."/>
            <person name="Zusman T."/>
            <person name="Lifshitz Z."/>
            <person name="Cohen O."/>
            <person name="Gilbert J.A."/>
            <person name="Pupko T."/>
            <person name="Shuman H.A."/>
            <person name="Segal G."/>
        </authorList>
    </citation>
    <scope>NUCLEOTIDE SEQUENCE [LARGE SCALE GENOMIC DNA]</scope>
    <source>
        <strain evidence="4 6">ATCC 43877</strain>
    </source>
</reference>
<gene>
    <name evidence="5" type="primary">vipF</name>
    <name evidence="4" type="ORF">Lmor_1143</name>
    <name evidence="5" type="ORF">NCTC12239_00121</name>
</gene>
<dbReference type="Pfam" id="PF00583">
    <property type="entry name" value="Acetyltransf_1"/>
    <property type="match status" value="2"/>
</dbReference>
<dbReference type="Proteomes" id="UP000054985">
    <property type="component" value="Unassembled WGS sequence"/>
</dbReference>
<dbReference type="InterPro" id="IPR000182">
    <property type="entry name" value="GNAT_dom"/>
</dbReference>
<proteinExistence type="predicted"/>
<evidence type="ECO:0000313" key="4">
    <source>
        <dbReference type="EMBL" id="KTD34610.1"/>
    </source>
</evidence>
<dbReference type="OrthoDB" id="9796919at2"/>
<dbReference type="EMBL" id="UGOG01000001">
    <property type="protein sequence ID" value="STX61216.1"/>
    <property type="molecule type" value="Genomic_DNA"/>
</dbReference>
<dbReference type="PROSITE" id="PS51186">
    <property type="entry name" value="GNAT"/>
    <property type="match status" value="2"/>
</dbReference>
<dbReference type="RefSeq" id="WP_028385473.1">
    <property type="nucleotide sequence ID" value="NZ_CAAAJG010000004.1"/>
</dbReference>
<protein>
    <submittedName>
        <fullName evidence="5">N-terminal GNAT family acetyltransferase</fullName>
    </submittedName>
</protein>
<evidence type="ECO:0000256" key="1">
    <source>
        <dbReference type="ARBA" id="ARBA00022679"/>
    </source>
</evidence>
<dbReference type="STRING" id="39962.Lmor_1143"/>
<evidence type="ECO:0000313" key="6">
    <source>
        <dbReference type="Proteomes" id="UP000054985"/>
    </source>
</evidence>
<keyword evidence="6" id="KW-1185">Reference proteome</keyword>
<name>A0A378JRY9_9GAMM</name>
<evidence type="ECO:0000256" key="2">
    <source>
        <dbReference type="ARBA" id="ARBA00023315"/>
    </source>
</evidence>
<organism evidence="5 7">
    <name type="scientific">Legionella moravica</name>
    <dbReference type="NCBI Taxonomy" id="39962"/>
    <lineage>
        <taxon>Bacteria</taxon>
        <taxon>Pseudomonadati</taxon>
        <taxon>Pseudomonadota</taxon>
        <taxon>Gammaproteobacteria</taxon>
        <taxon>Legionellales</taxon>
        <taxon>Legionellaceae</taxon>
        <taxon>Legionella</taxon>
    </lineage>
</organism>
<accession>A0A378JRY9</accession>
<evidence type="ECO:0000313" key="7">
    <source>
        <dbReference type="Proteomes" id="UP000254040"/>
    </source>
</evidence>
<dbReference type="CDD" id="cd04301">
    <property type="entry name" value="NAT_SF"/>
    <property type="match status" value="2"/>
</dbReference>
<feature type="domain" description="N-acetyltransferase" evidence="3">
    <location>
        <begin position="3"/>
        <end position="142"/>
    </location>
</feature>
<reference evidence="5 7" key="2">
    <citation type="submission" date="2018-06" db="EMBL/GenBank/DDBJ databases">
        <authorList>
            <consortium name="Pathogen Informatics"/>
            <person name="Doyle S."/>
        </authorList>
    </citation>
    <scope>NUCLEOTIDE SEQUENCE [LARGE SCALE GENOMIC DNA]</scope>
    <source>
        <strain evidence="5 7">NCTC12239</strain>
    </source>
</reference>
<keyword evidence="1 5" id="KW-0808">Transferase</keyword>
<dbReference type="EMBL" id="LNYN01000019">
    <property type="protein sequence ID" value="KTD34610.1"/>
    <property type="molecule type" value="Genomic_DNA"/>
</dbReference>